<feature type="transmembrane region" description="Helical" evidence="1">
    <location>
        <begin position="252"/>
        <end position="269"/>
    </location>
</feature>
<evidence type="ECO:0000313" key="3">
    <source>
        <dbReference type="Proteomes" id="UP001596113"/>
    </source>
</evidence>
<feature type="transmembrane region" description="Helical" evidence="1">
    <location>
        <begin position="289"/>
        <end position="307"/>
    </location>
</feature>
<feature type="transmembrane region" description="Helical" evidence="1">
    <location>
        <begin position="6"/>
        <end position="29"/>
    </location>
</feature>
<dbReference type="PROSITE" id="PS51257">
    <property type="entry name" value="PROKAR_LIPOPROTEIN"/>
    <property type="match status" value="1"/>
</dbReference>
<protein>
    <recommendedName>
        <fullName evidence="4">Type II secretion system protein GspF domain-containing protein</fullName>
    </recommendedName>
</protein>
<dbReference type="PANTHER" id="PTHR35007">
    <property type="entry name" value="INTEGRAL MEMBRANE PROTEIN-RELATED"/>
    <property type="match status" value="1"/>
</dbReference>
<organism evidence="2 3">
    <name type="scientific">Cohnella soli</name>
    <dbReference type="NCBI Taxonomy" id="425005"/>
    <lineage>
        <taxon>Bacteria</taxon>
        <taxon>Bacillati</taxon>
        <taxon>Bacillota</taxon>
        <taxon>Bacilli</taxon>
        <taxon>Bacillales</taxon>
        <taxon>Paenibacillaceae</taxon>
        <taxon>Cohnella</taxon>
    </lineage>
</organism>
<reference evidence="3" key="1">
    <citation type="journal article" date="2019" name="Int. J. Syst. Evol. Microbiol.">
        <title>The Global Catalogue of Microorganisms (GCM) 10K type strain sequencing project: providing services to taxonomists for standard genome sequencing and annotation.</title>
        <authorList>
            <consortium name="The Broad Institute Genomics Platform"/>
            <consortium name="The Broad Institute Genome Sequencing Center for Infectious Disease"/>
            <person name="Wu L."/>
            <person name="Ma J."/>
        </authorList>
    </citation>
    <scope>NUCLEOTIDE SEQUENCE [LARGE SCALE GENOMIC DNA]</scope>
    <source>
        <strain evidence="3">CGMCC 1.18575</strain>
    </source>
</reference>
<feature type="transmembrane region" description="Helical" evidence="1">
    <location>
        <begin position="106"/>
        <end position="125"/>
    </location>
</feature>
<keyword evidence="1" id="KW-0472">Membrane</keyword>
<keyword evidence="3" id="KW-1185">Reference proteome</keyword>
<accession>A0ABW0I328</accession>
<comment type="caution">
    <text evidence="2">The sequence shown here is derived from an EMBL/GenBank/DDBJ whole genome shotgun (WGS) entry which is preliminary data.</text>
</comment>
<dbReference type="PANTHER" id="PTHR35007:SF2">
    <property type="entry name" value="PILUS ASSEMBLE PROTEIN"/>
    <property type="match status" value="1"/>
</dbReference>
<evidence type="ECO:0008006" key="4">
    <source>
        <dbReference type="Google" id="ProtNLM"/>
    </source>
</evidence>
<dbReference type="EMBL" id="JBHSMI010000067">
    <property type="protein sequence ID" value="MFC5406905.1"/>
    <property type="molecule type" value="Genomic_DNA"/>
</dbReference>
<feature type="transmembrane region" description="Helical" evidence="1">
    <location>
        <begin position="79"/>
        <end position="100"/>
    </location>
</feature>
<keyword evidence="1" id="KW-0812">Transmembrane</keyword>
<keyword evidence="1" id="KW-1133">Transmembrane helix</keyword>
<evidence type="ECO:0000313" key="2">
    <source>
        <dbReference type="EMBL" id="MFC5406905.1"/>
    </source>
</evidence>
<dbReference type="Proteomes" id="UP001596113">
    <property type="component" value="Unassembled WGS sequence"/>
</dbReference>
<name>A0ABW0I328_9BACL</name>
<proteinExistence type="predicted"/>
<gene>
    <name evidence="2" type="ORF">ACFPOF_29625</name>
</gene>
<evidence type="ECO:0000256" key="1">
    <source>
        <dbReference type="SAM" id="Phobius"/>
    </source>
</evidence>
<dbReference type="RefSeq" id="WP_378139101.1">
    <property type="nucleotide sequence ID" value="NZ_JBHSMI010000067.1"/>
</dbReference>
<sequence>MLKSAIAALAVFLFWITFACIRYGLTAWWDSEALKRRLFSHQSKKAGISLASRRLIRTNALLAHVTDAMMALEWRMKPTSFFGCSISMAIAGIFCGAIVFHSVRSAAVLALICGGLPYLLLRLSLVNRQLATRLDFLPAVELFYQSYLVTGSRHIRIALQRAVEERRLPGEVQLAFEQLLRNLAVNGDDEGSLRQFALSFGSVWADYFGNILKVALEEGNNVADNLKELISDMRKAQLANLVERHKLLEIRMANFAPILFLGLFLIVNFRLNPQGSYEYYFRDAGGRNMLLNAALLLFGSFLMGIYLSRRKL</sequence>